<gene>
    <name evidence="1" type="ORF">UFOVP810_59</name>
</gene>
<name>A0A6J5NVS2_9CAUD</name>
<organism evidence="1">
    <name type="scientific">uncultured Caudovirales phage</name>
    <dbReference type="NCBI Taxonomy" id="2100421"/>
    <lineage>
        <taxon>Viruses</taxon>
        <taxon>Duplodnaviria</taxon>
        <taxon>Heunggongvirae</taxon>
        <taxon>Uroviricota</taxon>
        <taxon>Caudoviricetes</taxon>
        <taxon>Peduoviridae</taxon>
        <taxon>Maltschvirus</taxon>
        <taxon>Maltschvirus maltsch</taxon>
    </lineage>
</organism>
<evidence type="ECO:0000313" key="1">
    <source>
        <dbReference type="EMBL" id="CAB4163780.1"/>
    </source>
</evidence>
<reference evidence="1" key="1">
    <citation type="submission" date="2020-04" db="EMBL/GenBank/DDBJ databases">
        <authorList>
            <person name="Chiriac C."/>
            <person name="Salcher M."/>
            <person name="Ghai R."/>
            <person name="Kavagutti S V."/>
        </authorList>
    </citation>
    <scope>NUCLEOTIDE SEQUENCE</scope>
</reference>
<protein>
    <submittedName>
        <fullName evidence="1">Uncharacterized protein</fullName>
    </submittedName>
</protein>
<proteinExistence type="predicted"/>
<sequence length="89" mass="10410">MLTDKELQAFHNELIEMQNHVVTVMSAKYPEIWKLAARDLDNDLQAAVTDAPTPVARRKALSVFMFSDWLENQKYYQGFAVDWMEMLNE</sequence>
<dbReference type="EMBL" id="LR796744">
    <property type="protein sequence ID" value="CAB4163780.1"/>
    <property type="molecule type" value="Genomic_DNA"/>
</dbReference>
<accession>A0A6J5NVS2</accession>